<dbReference type="InterPro" id="IPR023631">
    <property type="entry name" value="Amidase_dom"/>
</dbReference>
<dbReference type="Proteomes" id="UP000596902">
    <property type="component" value="Unassembled WGS sequence"/>
</dbReference>
<dbReference type="PANTHER" id="PTHR46072:SF2">
    <property type="entry name" value="AMIDASE (EUROFUNG)"/>
    <property type="match status" value="1"/>
</dbReference>
<dbReference type="AlphaFoldDB" id="A0A8H7E914"/>
<dbReference type="GeneID" id="62209044"/>
<feature type="domain" description="Amidase" evidence="5">
    <location>
        <begin position="2"/>
        <end position="370"/>
    </location>
</feature>
<evidence type="ECO:0000259" key="5">
    <source>
        <dbReference type="Pfam" id="PF01425"/>
    </source>
</evidence>
<accession>A0A8H7E914</accession>
<dbReference type="RefSeq" id="XP_038781420.1">
    <property type="nucleotide sequence ID" value="XM_038935866.1"/>
</dbReference>
<keyword evidence="7" id="KW-1185">Reference proteome</keyword>
<dbReference type="InterPro" id="IPR020556">
    <property type="entry name" value="Amidase_CS"/>
</dbReference>
<reference evidence="6" key="1">
    <citation type="submission" date="2020-01" db="EMBL/GenBank/DDBJ databases">
        <authorList>
            <person name="Feng Z.H.Z."/>
        </authorList>
    </citation>
    <scope>NUCLEOTIDE SEQUENCE</scope>
    <source>
        <strain evidence="6">CBS107.38</strain>
    </source>
</reference>
<reference evidence="6" key="2">
    <citation type="submission" date="2020-08" db="EMBL/GenBank/DDBJ databases">
        <title>Draft Genome Sequence of Cumin Blight Pathogen Alternaria burnsii.</title>
        <authorList>
            <person name="Feng Z."/>
        </authorList>
    </citation>
    <scope>NUCLEOTIDE SEQUENCE</scope>
    <source>
        <strain evidence="6">CBS107.38</strain>
    </source>
</reference>
<dbReference type="Pfam" id="PF01425">
    <property type="entry name" value="Amidase"/>
    <property type="match status" value="1"/>
</dbReference>
<dbReference type="Gene3D" id="3.90.1300.10">
    <property type="entry name" value="Amidase signature (AS) domain"/>
    <property type="match status" value="1"/>
</dbReference>
<evidence type="ECO:0000256" key="1">
    <source>
        <dbReference type="ARBA" id="ARBA00001311"/>
    </source>
</evidence>
<gene>
    <name evidence="6" type="ORF">GT037_010819</name>
</gene>
<comment type="catalytic activity">
    <reaction evidence="1">
        <text>a monocarboxylic acid amide + H2O = a monocarboxylate + NH4(+)</text>
        <dbReference type="Rhea" id="RHEA:12020"/>
        <dbReference type="ChEBI" id="CHEBI:15377"/>
        <dbReference type="ChEBI" id="CHEBI:28938"/>
        <dbReference type="ChEBI" id="CHEBI:35757"/>
        <dbReference type="ChEBI" id="CHEBI:83628"/>
        <dbReference type="EC" id="3.5.1.4"/>
    </reaction>
</comment>
<evidence type="ECO:0000256" key="4">
    <source>
        <dbReference type="ARBA" id="ARBA00022801"/>
    </source>
</evidence>
<dbReference type="InterPro" id="IPR036928">
    <property type="entry name" value="AS_sf"/>
</dbReference>
<evidence type="ECO:0000256" key="3">
    <source>
        <dbReference type="ARBA" id="ARBA00012922"/>
    </source>
</evidence>
<protein>
    <recommendedName>
        <fullName evidence="3">amidase</fullName>
        <ecNumber evidence="3">3.5.1.4</ecNumber>
    </recommendedName>
</protein>
<dbReference type="EMBL" id="JAAABM010000025">
    <property type="protein sequence ID" value="KAF7671038.1"/>
    <property type="molecule type" value="Genomic_DNA"/>
</dbReference>
<organism evidence="6 7">
    <name type="scientific">Alternaria burnsii</name>
    <dbReference type="NCBI Taxonomy" id="1187904"/>
    <lineage>
        <taxon>Eukaryota</taxon>
        <taxon>Fungi</taxon>
        <taxon>Dikarya</taxon>
        <taxon>Ascomycota</taxon>
        <taxon>Pezizomycotina</taxon>
        <taxon>Dothideomycetes</taxon>
        <taxon>Pleosporomycetidae</taxon>
        <taxon>Pleosporales</taxon>
        <taxon>Pleosporineae</taxon>
        <taxon>Pleosporaceae</taxon>
        <taxon>Alternaria</taxon>
        <taxon>Alternaria sect. Alternaria</taxon>
    </lineage>
</organism>
<dbReference type="PROSITE" id="PS00571">
    <property type="entry name" value="AMIDASES"/>
    <property type="match status" value="1"/>
</dbReference>
<evidence type="ECO:0000313" key="6">
    <source>
        <dbReference type="EMBL" id="KAF7671038.1"/>
    </source>
</evidence>
<name>A0A8H7E914_9PLEO</name>
<evidence type="ECO:0000313" key="7">
    <source>
        <dbReference type="Proteomes" id="UP000596902"/>
    </source>
</evidence>
<keyword evidence="4" id="KW-0378">Hydrolase</keyword>
<sequence>MAETNNPLWGLTVNPRDDLFTPGGSSGGESALLASQGSLIGWGTDIGGSIRGPSHMMGLYGLKPSHGRLPYYNVAVSTEGQEHVPSVVGPLTRSLGALIDVTSIVIDSEPWKLDPKCINMPWNAKAFNDVLSRPLTIGVIWDDGVVKVHPPIARALREFVEKAKNSGHEVIDWDPVGHDTCINIQDQYYTADGGEDIRREVNHGGEPLLPYVQALVDRAPAISVYEYWQLHRQKLECQRAYLEKWNNTRAPGSGRKVDVLLGPVMPHSAVPHNCCRYAISPLTAINTIDRTELMYHRWVGYTKVWNFLDYPAVSFPVTQVSKDIDVLDSTYVPRNAFDEWNWKLYDPGRMDKHPIGLQLIAQRHGEEKVLAATQVLLEAYHR</sequence>
<comment type="caution">
    <text evidence="6">The sequence shown here is derived from an EMBL/GenBank/DDBJ whole genome shotgun (WGS) entry which is preliminary data.</text>
</comment>
<dbReference type="PANTHER" id="PTHR46072">
    <property type="entry name" value="AMIDASE-RELATED-RELATED"/>
    <property type="match status" value="1"/>
</dbReference>
<dbReference type="GO" id="GO:0004040">
    <property type="term" value="F:amidase activity"/>
    <property type="evidence" value="ECO:0007669"/>
    <property type="project" value="UniProtKB-EC"/>
</dbReference>
<dbReference type="EC" id="3.5.1.4" evidence="3"/>
<proteinExistence type="inferred from homology"/>
<dbReference type="SUPFAM" id="SSF75304">
    <property type="entry name" value="Amidase signature (AS) enzymes"/>
    <property type="match status" value="1"/>
</dbReference>
<evidence type="ECO:0000256" key="2">
    <source>
        <dbReference type="ARBA" id="ARBA00009199"/>
    </source>
</evidence>
<comment type="similarity">
    <text evidence="2">Belongs to the amidase family.</text>
</comment>